<reference evidence="1 2" key="1">
    <citation type="journal article" date="2016" name="Mol. Biol. Evol.">
        <title>Comparative Genomics of Early-Diverging Mushroom-Forming Fungi Provides Insights into the Origins of Lignocellulose Decay Capabilities.</title>
        <authorList>
            <person name="Nagy L.G."/>
            <person name="Riley R."/>
            <person name="Tritt A."/>
            <person name="Adam C."/>
            <person name="Daum C."/>
            <person name="Floudas D."/>
            <person name="Sun H."/>
            <person name="Yadav J.S."/>
            <person name="Pangilinan J."/>
            <person name="Larsson K.H."/>
            <person name="Matsuura K."/>
            <person name="Barry K."/>
            <person name="Labutti K."/>
            <person name="Kuo R."/>
            <person name="Ohm R.A."/>
            <person name="Bhattacharya S.S."/>
            <person name="Shirouzu T."/>
            <person name="Yoshinaga Y."/>
            <person name="Martin F.M."/>
            <person name="Grigoriev I.V."/>
            <person name="Hibbett D.S."/>
        </authorList>
    </citation>
    <scope>NUCLEOTIDE SEQUENCE [LARGE SCALE GENOMIC DNA]</scope>
    <source>
        <strain evidence="1 2">HHB10207 ss-3</strain>
    </source>
</reference>
<sequence>MPRLLYRTRASSSTPAILAATALSSSLPAAINYIHPTSLVITIPYPRPNSLSFATVSPNRISSHGIKIVSVKTRRCTKPPITDRRLPYDIALPHQHPPSIVIDIRTLRNQDRTVESCKWSTNVRLQPSSTPLIPRTTSHTIHLSIVRVITITSNLSCRAVHEIKIARTRVAYHDVLQLCRSTLTQREVENGLEIGHGQMDSEGQLLTTSASAHPSLLVSIVSRPPSLSHIHHPHHRRRQCPISTLLVFGADPCINFATSSQLSAKPRTSMRHAGMYSLLGGTFER</sequence>
<proteinExistence type="predicted"/>
<dbReference type="AlphaFoldDB" id="A0A165X0N7"/>
<accession>A0A165X0N7</accession>
<dbReference type="Proteomes" id="UP000076798">
    <property type="component" value="Unassembled WGS sequence"/>
</dbReference>
<keyword evidence="2" id="KW-1185">Reference proteome</keyword>
<protein>
    <submittedName>
        <fullName evidence="1">Uncharacterized protein</fullName>
    </submittedName>
</protein>
<organism evidence="1 2">
    <name type="scientific">Sistotremastrum suecicum HHB10207 ss-3</name>
    <dbReference type="NCBI Taxonomy" id="1314776"/>
    <lineage>
        <taxon>Eukaryota</taxon>
        <taxon>Fungi</taxon>
        <taxon>Dikarya</taxon>
        <taxon>Basidiomycota</taxon>
        <taxon>Agaricomycotina</taxon>
        <taxon>Agaricomycetes</taxon>
        <taxon>Sistotremastrales</taxon>
        <taxon>Sistotremastraceae</taxon>
        <taxon>Sistotremastrum</taxon>
    </lineage>
</organism>
<evidence type="ECO:0000313" key="1">
    <source>
        <dbReference type="EMBL" id="KZT31720.1"/>
    </source>
</evidence>
<gene>
    <name evidence="1" type="ORF">SISSUDRAFT_1067527</name>
</gene>
<evidence type="ECO:0000313" key="2">
    <source>
        <dbReference type="Proteomes" id="UP000076798"/>
    </source>
</evidence>
<name>A0A165X0N7_9AGAM</name>
<dbReference type="EMBL" id="KV428481">
    <property type="protein sequence ID" value="KZT31720.1"/>
    <property type="molecule type" value="Genomic_DNA"/>
</dbReference>